<dbReference type="InterPro" id="IPR016024">
    <property type="entry name" value="ARM-type_fold"/>
</dbReference>
<organism evidence="3 4">
    <name type="scientific">Pinctada imbricata</name>
    <name type="common">Atlantic pearl-oyster</name>
    <name type="synonym">Pinctada martensii</name>
    <dbReference type="NCBI Taxonomy" id="66713"/>
    <lineage>
        <taxon>Eukaryota</taxon>
        <taxon>Metazoa</taxon>
        <taxon>Spiralia</taxon>
        <taxon>Lophotrochozoa</taxon>
        <taxon>Mollusca</taxon>
        <taxon>Bivalvia</taxon>
        <taxon>Autobranchia</taxon>
        <taxon>Pteriomorphia</taxon>
        <taxon>Pterioida</taxon>
        <taxon>Pterioidea</taxon>
        <taxon>Pteriidae</taxon>
        <taxon>Pinctada</taxon>
    </lineage>
</organism>
<dbReference type="InterPro" id="IPR021392">
    <property type="entry name" value="Focadhesin_C"/>
</dbReference>
<dbReference type="Pfam" id="PF11229">
    <property type="entry name" value="Focadhesin"/>
    <property type="match status" value="1"/>
</dbReference>
<dbReference type="InterPro" id="IPR045163">
    <property type="entry name" value="Focadhesin/RST1"/>
</dbReference>
<dbReference type="PANTHER" id="PTHR16212:SF4">
    <property type="entry name" value="FOCADHESIN"/>
    <property type="match status" value="1"/>
</dbReference>
<protein>
    <recommendedName>
        <fullName evidence="5">DUF3730 domain-containing protein</fullName>
    </recommendedName>
</protein>
<evidence type="ECO:0000313" key="3">
    <source>
        <dbReference type="EMBL" id="KAK3097709.1"/>
    </source>
</evidence>
<comment type="caution">
    <text evidence="3">The sequence shown here is derived from an EMBL/GenBank/DDBJ whole genome shotgun (WGS) entry which is preliminary data.</text>
</comment>
<dbReference type="Proteomes" id="UP001186944">
    <property type="component" value="Unassembled WGS sequence"/>
</dbReference>
<evidence type="ECO:0000259" key="2">
    <source>
        <dbReference type="Pfam" id="PF12530"/>
    </source>
</evidence>
<gene>
    <name evidence="3" type="ORF">FSP39_012361</name>
</gene>
<sequence>MKAKQWLQNLKGKLQNKGSIPKNLPSLLTSLMLTTKCQQEIRLGLDVLVNVTKADPAQAISLLPFLLYYMGKTDDPDVKMATMKSIPLLAQHKYVVPPIMRTIQLLGTNPALKSTSLQLLTDLWLLQDRTYPHLLKAIVDDAPHGETGKYSNDILLAKAKAVREVCKTRGGQHGADMLGPISSILDKCTCPYGGASAALALEGLYYLCEEEVIDIQSAWSVLGDQLSRDTRDVVKGMICQLFSLLPELLVKTPEFEKFQEFVLSILWLSAQKEGSQVSSAALESLSHYCSGDFKISHMADHIIEDFIAQGKSTVQLEEGQEFNIDDVIPYVPGVCYTRLLKELSPDILKSYTNFLSAMVREEVENLPRGVFYSSLRQQGAVSNQNKAVLSIPDFIIQQYEKTRQPGLRPGLAAGLLFSYDIPVDVGRDGKPRKHGIITRSKNYQQMFSTLLHEVIIQPSDWHRCMVSPQAWTTFVERLFGAMLEGRQAEIELQVKRDHISESDAEEKLTLSWMWVREQITDIIKGASRGSPTMQGNAILSLAGLAWVVHKHVCGLDKESRVAADNSTEYKSHSHWLTVVIDTMMSLMDITYAPKGQLLGLCQQRSADDRLPAGILAQATAVVSFSQLVPFLVTMDTEIIFKVISLLQSRLPGETEASDSPVVQFHVGLGLGRFLAGLIEDHFLDICGTKGVVEIWRVLDLYEQCCFSDDDNISGALLGLGLVMSALCQDGKTEGRAHVASVLDKLIISHKTATEPNQAYQALCVCLAMTAVAAFSANVLSTKQIDVVITSLVDSTIKYPQMSGPCLSFGLLSYSLQRLGHPGISETRKQIYDSWIKQWNDPDTSCVQQMAVLTGMMAMVGTERTLVPIQSDTTSSIPDISADDVVRVTKTAVTSSTDQGVQSSAAWILGHLYLAVSTATQSRASVPPNYGYLPEQSFIRALVDYLIDSGKQGPEFVPDDYVSTVLTALQSCTKRPLPPLNWTGVLSPLMRINYGDRVKDLTLRLGVQQSLSLQSAAMFLTAWMLPPLYTSLPDICVHQMYDSLPVLIKSASADTIKSFLQQGQRSYTEVKDTFHHFLLGFHRALKVNDPPESVTSVLYQAVKEVYKLPITEYDTLHLIAECLGSIPDDLFDSVTEADSQSEESFMKGLFVRCYLVGQGRQPIAVLNSFIDACISNPTCDFDTAETLLQHMFWQMTKYKTDFTSAMDKLKWLTDLLGHLSNEFKGGRKVKFLQEAYSTESKSLGNISFIYKFAASTLASAVTLWTHLSSPIFLDIRCDFLSNEFSTDPFAEGRKLTLPSLFESSVTYFPVFVDELLNEPWSQILPKVYDWIGVFTSDDNAVDEKTSILLDETVMTLRNSTDFRKPNVWTEFINRVDIV</sequence>
<reference evidence="3" key="1">
    <citation type="submission" date="2019-08" db="EMBL/GenBank/DDBJ databases">
        <title>The improved chromosome-level genome for the pearl oyster Pinctada fucata martensii using PacBio sequencing and Hi-C.</title>
        <authorList>
            <person name="Zheng Z."/>
        </authorList>
    </citation>
    <scope>NUCLEOTIDE SEQUENCE</scope>
    <source>
        <strain evidence="3">ZZ-2019</strain>
        <tissue evidence="3">Adductor muscle</tissue>
    </source>
</reference>
<dbReference type="SUPFAM" id="SSF48371">
    <property type="entry name" value="ARM repeat"/>
    <property type="match status" value="2"/>
</dbReference>
<dbReference type="GO" id="GO:0060147">
    <property type="term" value="P:regulation of post-transcriptional gene silencing"/>
    <property type="evidence" value="ECO:0007669"/>
    <property type="project" value="InterPro"/>
</dbReference>
<name>A0AA89BX54_PINIB</name>
<accession>A0AA89BX54</accession>
<feature type="domain" description="DUF3730" evidence="2">
    <location>
        <begin position="63"/>
        <end position="285"/>
    </location>
</feature>
<evidence type="ECO:0000313" key="4">
    <source>
        <dbReference type="Proteomes" id="UP001186944"/>
    </source>
</evidence>
<dbReference type="PANTHER" id="PTHR16212">
    <property type="entry name" value="FOCADHESIN FAMILY MEMBER"/>
    <property type="match status" value="1"/>
</dbReference>
<evidence type="ECO:0000259" key="1">
    <source>
        <dbReference type="Pfam" id="PF11229"/>
    </source>
</evidence>
<evidence type="ECO:0008006" key="5">
    <source>
        <dbReference type="Google" id="ProtNLM"/>
    </source>
</evidence>
<dbReference type="Pfam" id="PF12530">
    <property type="entry name" value="DUF3730"/>
    <property type="match status" value="1"/>
</dbReference>
<dbReference type="InterPro" id="IPR022542">
    <property type="entry name" value="FOCAD/RST1_DUF3730"/>
</dbReference>
<feature type="domain" description="Focadhesin C-terminal" evidence="1">
    <location>
        <begin position="798"/>
        <end position="1369"/>
    </location>
</feature>
<dbReference type="EMBL" id="VSWD01000007">
    <property type="protein sequence ID" value="KAK3097709.1"/>
    <property type="molecule type" value="Genomic_DNA"/>
</dbReference>
<proteinExistence type="predicted"/>
<keyword evidence="4" id="KW-1185">Reference proteome</keyword>